<sequence length="67" mass="7362">MTPTNGGEYIIAATKAAPPIAVSGMTLFGIPLNEVVLLVTLFYTILQIGWFVWAHFIKDKINGRKRG</sequence>
<reference evidence="3" key="1">
    <citation type="journal article" date="2024" name="Viruses">
        <title>New Genera and Species of Caulobacter and Brevundimonas Bacteriophages Provide Insights into Phage Genome Evolution.</title>
        <authorList>
            <person name="Ely B."/>
            <person name="Hils M."/>
            <person name="Clarke A."/>
            <person name="Albert M."/>
            <person name="Holness N."/>
            <person name="Lenski J."/>
            <person name="Mohammadi T."/>
        </authorList>
    </citation>
    <scope>NUCLEOTIDE SEQUENCE [LARGE SCALE GENOMIC DNA]</scope>
</reference>
<keyword evidence="1" id="KW-1133">Transmembrane helix</keyword>
<keyword evidence="1" id="KW-0812">Transmembrane</keyword>
<evidence type="ECO:0000256" key="1">
    <source>
        <dbReference type="SAM" id="Phobius"/>
    </source>
</evidence>
<evidence type="ECO:0000313" key="2">
    <source>
        <dbReference type="EMBL" id="WCD56179.1"/>
    </source>
</evidence>
<protein>
    <submittedName>
        <fullName evidence="2">Pinholin</fullName>
    </submittedName>
</protein>
<gene>
    <name evidence="2" type="primary">KSC_gp042</name>
</gene>
<accession>A0AAE9WYI5</accession>
<dbReference type="EMBL" id="OQ135104">
    <property type="protein sequence ID" value="WCD56179.1"/>
    <property type="molecule type" value="Genomic_DNA"/>
</dbReference>
<organism evidence="2 3">
    <name type="scientific">Caulobacter phage KSC</name>
    <dbReference type="NCBI Taxonomy" id="3020398"/>
    <lineage>
        <taxon>Viruses</taxon>
        <taxon>Duplodnaviria</taxon>
        <taxon>Heunggongvirae</taxon>
        <taxon>Uroviricota</taxon>
        <taxon>Caudoviricetes</taxon>
        <taxon>Autographivirales</taxon>
        <taxon>Autonotataviridae</taxon>
        <taxon>Percyvirus</taxon>
        <taxon>Percyvirus KSC</taxon>
    </lineage>
</organism>
<proteinExistence type="predicted"/>
<dbReference type="Proteomes" id="UP001221122">
    <property type="component" value="Segment"/>
</dbReference>
<evidence type="ECO:0000313" key="3">
    <source>
        <dbReference type="Proteomes" id="UP001221122"/>
    </source>
</evidence>
<keyword evidence="3" id="KW-1185">Reference proteome</keyword>
<name>A0AAE9WYI5_9CAUD</name>
<feature type="transmembrane region" description="Helical" evidence="1">
    <location>
        <begin position="35"/>
        <end position="57"/>
    </location>
</feature>
<dbReference type="GO" id="GO:0044659">
    <property type="term" value="P:viral release from host cell by cytolysis"/>
    <property type="evidence" value="ECO:0007669"/>
    <property type="project" value="InterPro"/>
</dbReference>
<dbReference type="InterPro" id="IPR019682">
    <property type="entry name" value="Phage_T7_Gp17.5_holin"/>
</dbReference>
<dbReference type="Pfam" id="PF10746">
    <property type="entry name" value="Phage_holin_2_2"/>
    <property type="match status" value="1"/>
</dbReference>
<keyword evidence="1" id="KW-0472">Membrane</keyword>